<gene>
    <name evidence="3" type="ORF">CCHL11_09947</name>
</gene>
<dbReference type="STRING" id="708187.A0A1Q8RND9"/>
<reference evidence="3 4" key="1">
    <citation type="submission" date="2016-11" db="EMBL/GenBank/DDBJ databases">
        <title>Draft Genome Assembly of Colletotrichum chlorophyti a pathogen of herbaceous plants.</title>
        <authorList>
            <person name="Gan P."/>
            <person name="Narusaka M."/>
            <person name="Tsushima A."/>
            <person name="Narusaka Y."/>
            <person name="Takano Y."/>
            <person name="Shirasu K."/>
        </authorList>
    </citation>
    <scope>NUCLEOTIDE SEQUENCE [LARGE SCALE GENOMIC DNA]</scope>
    <source>
        <strain evidence="3 4">NTL11</strain>
    </source>
</reference>
<evidence type="ECO:0000313" key="3">
    <source>
        <dbReference type="EMBL" id="OLN85838.1"/>
    </source>
</evidence>
<proteinExistence type="inferred from homology"/>
<dbReference type="GO" id="GO:0004074">
    <property type="term" value="F:biliverdin reductase [NAD(P)H] activity"/>
    <property type="evidence" value="ECO:0007669"/>
    <property type="project" value="TreeGrafter"/>
</dbReference>
<accession>A0A1Q8RND9</accession>
<dbReference type="PANTHER" id="PTHR43355">
    <property type="entry name" value="FLAVIN REDUCTASE (NADPH)"/>
    <property type="match status" value="1"/>
</dbReference>
<dbReference type="Pfam" id="PF13460">
    <property type="entry name" value="NAD_binding_10"/>
    <property type="match status" value="1"/>
</dbReference>
<dbReference type="AlphaFoldDB" id="A0A1Q8RND9"/>
<dbReference type="SUPFAM" id="SSF51735">
    <property type="entry name" value="NAD(P)-binding Rossmann-fold domains"/>
    <property type="match status" value="1"/>
</dbReference>
<comment type="similarity">
    <text evidence="1">Belongs to the avfA family.</text>
</comment>
<dbReference type="OrthoDB" id="63935at2759"/>
<dbReference type="InterPro" id="IPR036291">
    <property type="entry name" value="NAD(P)-bd_dom_sf"/>
</dbReference>
<dbReference type="GO" id="GO:0042602">
    <property type="term" value="F:riboflavin reductase (NADPH) activity"/>
    <property type="evidence" value="ECO:0007669"/>
    <property type="project" value="TreeGrafter"/>
</dbReference>
<dbReference type="PROSITE" id="PS51257">
    <property type="entry name" value="PROKAR_LIPOPROTEIN"/>
    <property type="match status" value="1"/>
</dbReference>
<dbReference type="Gene3D" id="3.40.50.720">
    <property type="entry name" value="NAD(P)-binding Rossmann-like Domain"/>
    <property type="match status" value="1"/>
</dbReference>
<dbReference type="Proteomes" id="UP000186583">
    <property type="component" value="Unassembled WGS sequence"/>
</dbReference>
<evidence type="ECO:0000259" key="2">
    <source>
        <dbReference type="Pfam" id="PF13460"/>
    </source>
</evidence>
<dbReference type="InterPro" id="IPR051606">
    <property type="entry name" value="Polyketide_Oxido-like"/>
</dbReference>
<dbReference type="EMBL" id="MPGH01000141">
    <property type="protein sequence ID" value="OLN85838.1"/>
    <property type="molecule type" value="Genomic_DNA"/>
</dbReference>
<feature type="domain" description="NAD(P)-binding" evidence="2">
    <location>
        <begin position="11"/>
        <end position="230"/>
    </location>
</feature>
<evidence type="ECO:0000313" key="4">
    <source>
        <dbReference type="Proteomes" id="UP000186583"/>
    </source>
</evidence>
<name>A0A1Q8RND9_9PEZI</name>
<comment type="caution">
    <text evidence="3">The sequence shown here is derived from an EMBL/GenBank/DDBJ whole genome shotgun (WGS) entry which is preliminary data.</text>
</comment>
<dbReference type="PANTHER" id="PTHR43355:SF2">
    <property type="entry name" value="FLAVIN REDUCTASE (NADPH)"/>
    <property type="match status" value="1"/>
</dbReference>
<sequence>MASAKTILFLGATGGCGLSALRRSLDAGFTCIALCRTPTKLTTVLSPETYPNLRVEQGNAHDAEFISRHLTSPHDATRFVDAVVSSIGAWFELRKMNLEDVNVCEKGMTVLLGSIKKLRSEKNITGNPRVVGLSSTGISKSGRDTPLLIYPLYKFLLHTPHEDKRRMEDLLVGSDEAWTVVRASFLTNGDEQPSGKVRTGVEDPIKGVEELAIGYTISREDVGKWIFENILQNHDNGKYVRKFATVTY</sequence>
<evidence type="ECO:0000256" key="1">
    <source>
        <dbReference type="ARBA" id="ARBA00038376"/>
    </source>
</evidence>
<keyword evidence="4" id="KW-1185">Reference proteome</keyword>
<dbReference type="InterPro" id="IPR016040">
    <property type="entry name" value="NAD(P)-bd_dom"/>
</dbReference>
<organism evidence="3 4">
    <name type="scientific">Colletotrichum chlorophyti</name>
    <dbReference type="NCBI Taxonomy" id="708187"/>
    <lineage>
        <taxon>Eukaryota</taxon>
        <taxon>Fungi</taxon>
        <taxon>Dikarya</taxon>
        <taxon>Ascomycota</taxon>
        <taxon>Pezizomycotina</taxon>
        <taxon>Sordariomycetes</taxon>
        <taxon>Hypocreomycetidae</taxon>
        <taxon>Glomerellales</taxon>
        <taxon>Glomerellaceae</taxon>
        <taxon>Colletotrichum</taxon>
    </lineage>
</organism>
<protein>
    <recommendedName>
        <fullName evidence="2">NAD(P)-binding domain-containing protein</fullName>
    </recommendedName>
</protein>